<dbReference type="InterPro" id="IPR017938">
    <property type="entry name" value="Riboflavin_synthase-like_b-brl"/>
</dbReference>
<dbReference type="Gene3D" id="2.40.30.20">
    <property type="match status" value="2"/>
</dbReference>
<feature type="repeat" description="Lumazine-binding" evidence="2">
    <location>
        <begin position="96"/>
        <end position="192"/>
    </location>
</feature>
<evidence type="ECO:0000256" key="2">
    <source>
        <dbReference type="PROSITE-ProRule" id="PRU00524"/>
    </source>
</evidence>
<dbReference type="EMBL" id="OBEJ01000002">
    <property type="protein sequence ID" value="SNZ12456.1"/>
    <property type="molecule type" value="Genomic_DNA"/>
</dbReference>
<reference evidence="4 5" key="1">
    <citation type="submission" date="2017-09" db="EMBL/GenBank/DDBJ databases">
        <authorList>
            <person name="Ehlers B."/>
            <person name="Leendertz F.H."/>
        </authorList>
    </citation>
    <scope>NUCLEOTIDE SEQUENCE [LARGE SCALE GENOMIC DNA]</scope>
    <source>
        <strain evidence="4 5">DSM 27208</strain>
    </source>
</reference>
<feature type="domain" description="Lumazine-binding" evidence="3">
    <location>
        <begin position="1"/>
        <end position="95"/>
    </location>
</feature>
<dbReference type="RefSeq" id="WP_097008690.1">
    <property type="nucleotide sequence ID" value="NZ_OBEJ01000002.1"/>
</dbReference>
<dbReference type="InterPro" id="IPR023366">
    <property type="entry name" value="ATP_synth_asu-like_sf"/>
</dbReference>
<dbReference type="GO" id="GO:0009231">
    <property type="term" value="P:riboflavin biosynthetic process"/>
    <property type="evidence" value="ECO:0007669"/>
    <property type="project" value="TreeGrafter"/>
</dbReference>
<feature type="domain" description="Lumazine-binding" evidence="3">
    <location>
        <begin position="96"/>
        <end position="192"/>
    </location>
</feature>
<dbReference type="PIRSF" id="PIRSF000498">
    <property type="entry name" value="Riboflavin_syn_A"/>
    <property type="match status" value="1"/>
</dbReference>
<name>A0A285NX43_NATPI</name>
<sequence length="197" mass="20659">MYAGLVSGTGRIEASTADGEGHRLRIDTNGLVDPELGDSVSVSGVCLTADRAGDGWFEAFLSTETVERTYLAELPIGAQVNLESPLALGESIDGHLVGGTVTATSEVAATEDIGTGWRYEFSIPDGFAPYLAEKGAVAVDGASLTVSELAGDRFAVAVIPETRELTTLSEKSRGDPVHLEPDPVATYVDRQMMLGRA</sequence>
<feature type="repeat" description="Lumazine-binding" evidence="2">
    <location>
        <begin position="1"/>
        <end position="95"/>
    </location>
</feature>
<organism evidence="4 5">
    <name type="scientific">Natronoarchaeum philippinense</name>
    <dbReference type="NCBI Taxonomy" id="558529"/>
    <lineage>
        <taxon>Archaea</taxon>
        <taxon>Methanobacteriati</taxon>
        <taxon>Methanobacteriota</taxon>
        <taxon>Stenosarchaea group</taxon>
        <taxon>Halobacteria</taxon>
        <taxon>Halobacteriales</taxon>
        <taxon>Natronoarchaeaceae</taxon>
    </lineage>
</organism>
<dbReference type="Proteomes" id="UP000219453">
    <property type="component" value="Unassembled WGS sequence"/>
</dbReference>
<dbReference type="Pfam" id="PF00677">
    <property type="entry name" value="Lum_binding"/>
    <property type="match status" value="2"/>
</dbReference>
<dbReference type="CDD" id="cd00402">
    <property type="entry name" value="Riboflavin_synthase_like"/>
    <property type="match status" value="1"/>
</dbReference>
<evidence type="ECO:0000259" key="3">
    <source>
        <dbReference type="PROSITE" id="PS51177"/>
    </source>
</evidence>
<gene>
    <name evidence="4" type="ORF">SAMN06269185_1752</name>
</gene>
<dbReference type="NCBIfam" id="NF006767">
    <property type="entry name" value="PRK09289.1"/>
    <property type="match status" value="1"/>
</dbReference>
<proteinExistence type="predicted"/>
<evidence type="ECO:0000256" key="1">
    <source>
        <dbReference type="ARBA" id="ARBA00022737"/>
    </source>
</evidence>
<dbReference type="PROSITE" id="PS51177">
    <property type="entry name" value="LUMAZINE_BIND"/>
    <property type="match status" value="2"/>
</dbReference>
<evidence type="ECO:0000313" key="5">
    <source>
        <dbReference type="Proteomes" id="UP000219453"/>
    </source>
</evidence>
<accession>A0A285NX43</accession>
<dbReference type="InterPro" id="IPR001783">
    <property type="entry name" value="Lumazine-bd"/>
</dbReference>
<dbReference type="PANTHER" id="PTHR21098:SF0">
    <property type="entry name" value="RIBOFLAVIN SYNTHASE"/>
    <property type="match status" value="1"/>
</dbReference>
<dbReference type="SUPFAM" id="SSF63380">
    <property type="entry name" value="Riboflavin synthase domain-like"/>
    <property type="match status" value="2"/>
</dbReference>
<dbReference type="AlphaFoldDB" id="A0A285NX43"/>
<keyword evidence="1" id="KW-0677">Repeat</keyword>
<dbReference type="PANTHER" id="PTHR21098">
    <property type="entry name" value="RIBOFLAVIN SYNTHASE ALPHA CHAIN"/>
    <property type="match status" value="1"/>
</dbReference>
<keyword evidence="5" id="KW-1185">Reference proteome</keyword>
<evidence type="ECO:0000313" key="4">
    <source>
        <dbReference type="EMBL" id="SNZ12456.1"/>
    </source>
</evidence>
<protein>
    <submittedName>
        <fullName evidence="4">Riboflavin synthase alpha chain</fullName>
    </submittedName>
</protein>
<dbReference type="OrthoDB" id="10084at2157"/>
<dbReference type="GO" id="GO:0004746">
    <property type="term" value="F:riboflavin synthase activity"/>
    <property type="evidence" value="ECO:0007669"/>
    <property type="project" value="TreeGrafter"/>
</dbReference>
<dbReference type="InterPro" id="IPR026017">
    <property type="entry name" value="Lumazine-bd_dom"/>
</dbReference>